<dbReference type="EMBL" id="SPLM01000110">
    <property type="protein sequence ID" value="TMW59120.1"/>
    <property type="molecule type" value="Genomic_DNA"/>
</dbReference>
<proteinExistence type="predicted"/>
<sequence length="402" mass="45566">MPKLTASMMPQLRLTKEDERELRALGNELEAEALKSYEDFLYIHRRQIDKTRWKALKSHQDLHAYRERDDTKHIVHHIRPSKTNKNRAMEIGPQASLAANSGMPLGMITGTISGTVDEALYGTTFHSTGTLRQRNAYQKEHMEDSAVLSVIEPPSHEDPFQFMGILWYIKQLPLAARPRDVVVLSHVHQSQMSNGEFIGVSVYHSIQHQDLPELTDMSVVRSQTSLVTIFRQLDEERVDVFMTFFVDAMGNVPATMAMTEATKTFFAAANACETSFKKKLHWMMHDMRVQRQLSAMENDSDDSVCTLCCKSLTSVFSSGGCICQLCNKRVCSKCSMTKKIIIEATTTSIECKPVDFCHSCAMHAKSYPALDVAQQLLQAAERRRDYKVRQPEWSDASTVAMM</sequence>
<comment type="caution">
    <text evidence="1">The sequence shown here is derived from an EMBL/GenBank/DDBJ whole genome shotgun (WGS) entry which is preliminary data.</text>
</comment>
<dbReference type="InterPro" id="IPR011011">
    <property type="entry name" value="Znf_FYVE_PHD"/>
</dbReference>
<dbReference type="Proteomes" id="UP000794436">
    <property type="component" value="Unassembled WGS sequence"/>
</dbReference>
<dbReference type="OrthoDB" id="114872at2759"/>
<evidence type="ECO:0000313" key="2">
    <source>
        <dbReference type="Proteomes" id="UP000794436"/>
    </source>
</evidence>
<dbReference type="AlphaFoldDB" id="A0A8K1CA71"/>
<name>A0A8K1CA71_PYTOL</name>
<dbReference type="InterPro" id="IPR023393">
    <property type="entry name" value="START-like_dom_sf"/>
</dbReference>
<evidence type="ECO:0008006" key="3">
    <source>
        <dbReference type="Google" id="ProtNLM"/>
    </source>
</evidence>
<gene>
    <name evidence="1" type="ORF">Poli38472_007265</name>
</gene>
<dbReference type="CDD" id="cd00065">
    <property type="entry name" value="FYVE_like_SF"/>
    <property type="match status" value="1"/>
</dbReference>
<organism evidence="1 2">
    <name type="scientific">Pythium oligandrum</name>
    <name type="common">Mycoparasitic fungus</name>
    <dbReference type="NCBI Taxonomy" id="41045"/>
    <lineage>
        <taxon>Eukaryota</taxon>
        <taxon>Sar</taxon>
        <taxon>Stramenopiles</taxon>
        <taxon>Oomycota</taxon>
        <taxon>Peronosporomycetes</taxon>
        <taxon>Pythiales</taxon>
        <taxon>Pythiaceae</taxon>
        <taxon>Pythium</taxon>
    </lineage>
</organism>
<dbReference type="SUPFAM" id="SSF55961">
    <property type="entry name" value="Bet v1-like"/>
    <property type="match status" value="1"/>
</dbReference>
<keyword evidence="2" id="KW-1185">Reference proteome</keyword>
<evidence type="ECO:0000313" key="1">
    <source>
        <dbReference type="EMBL" id="TMW59120.1"/>
    </source>
</evidence>
<accession>A0A8K1CA71</accession>
<protein>
    <recommendedName>
        <fullName evidence="3">FYVE-type domain-containing protein</fullName>
    </recommendedName>
</protein>
<dbReference type="InterPro" id="IPR052727">
    <property type="entry name" value="Rab4/Rab5_effector"/>
</dbReference>
<reference evidence="1" key="1">
    <citation type="submission" date="2019-03" db="EMBL/GenBank/DDBJ databases">
        <title>Long read genome sequence of the mycoparasitic Pythium oligandrum ATCC 38472 isolated from sugarbeet rhizosphere.</title>
        <authorList>
            <person name="Gaulin E."/>
        </authorList>
    </citation>
    <scope>NUCLEOTIDE SEQUENCE</scope>
    <source>
        <strain evidence="1">ATCC 38472_TT</strain>
    </source>
</reference>
<dbReference type="PANTHER" id="PTHR13510">
    <property type="entry name" value="FYVE-FINGER-CONTAINING RAB5 EFFECTOR PROTEIN RABENOSYN-5-RELATED"/>
    <property type="match status" value="1"/>
</dbReference>
<dbReference type="PANTHER" id="PTHR13510:SF44">
    <property type="entry name" value="RABENOSYN-5"/>
    <property type="match status" value="1"/>
</dbReference>
<dbReference type="Gene3D" id="3.30.530.20">
    <property type="match status" value="1"/>
</dbReference>
<dbReference type="SUPFAM" id="SSF57903">
    <property type="entry name" value="FYVE/PHD zinc finger"/>
    <property type="match status" value="1"/>
</dbReference>